<name>A0A840ICQ7_9ACTN</name>
<gene>
    <name evidence="3" type="ORF">BDZ31_001437</name>
</gene>
<keyword evidence="1" id="KW-0479">Metal-binding</keyword>
<dbReference type="EC" id="5.3.3.-" evidence="3"/>
<keyword evidence="4" id="KW-1185">Reference proteome</keyword>
<dbReference type="PANTHER" id="PTHR11820:SF114">
    <property type="entry name" value="4-HYDROXYPHENYLACETATE CATABOLISM PROTEIN"/>
    <property type="match status" value="1"/>
</dbReference>
<evidence type="ECO:0000313" key="3">
    <source>
        <dbReference type="EMBL" id="MBB4661864.1"/>
    </source>
</evidence>
<dbReference type="Pfam" id="PF01557">
    <property type="entry name" value="FAA_hydrolase"/>
    <property type="match status" value="1"/>
</dbReference>
<dbReference type="Gene3D" id="3.90.850.10">
    <property type="entry name" value="Fumarylacetoacetase-like, C-terminal domain"/>
    <property type="match status" value="1"/>
</dbReference>
<sequence length="294" mass="31597">MARVRIAVGPRSAEAADGAEARWGRVEGDVVVLDDGTRLPEAEVAYLAPVEPSKIIAVHLTYRSRIEEYQARTPAYPSYFMKPPTALNGHRGVLRRPAGARFLNYEGELAVVVGRRMHGVSVDDALAYVEGYAVANDVGLHDFRHADRGSMLRVKGQDGFLPISPTVVPASEFDPTSYELRTLLNGEVVQRATADDLIWGVAYQLADLSRLITLEPGDVVLTGTPANSRPMEVGDVVAVEIDGLGRVESTVVDWEVDLGEAGDQLAVSPNTLHVALAVPEDEAERMAAAEGSAS</sequence>
<proteinExistence type="predicted"/>
<dbReference type="AlphaFoldDB" id="A0A840ICQ7"/>
<accession>A0A840ICQ7</accession>
<comment type="caution">
    <text evidence="3">The sequence shown here is derived from an EMBL/GenBank/DDBJ whole genome shotgun (WGS) entry which is preliminary data.</text>
</comment>
<reference evidence="3 4" key="1">
    <citation type="submission" date="2020-08" db="EMBL/GenBank/DDBJ databases">
        <title>Genomic Encyclopedia of Archaeal and Bacterial Type Strains, Phase II (KMG-II): from individual species to whole genera.</title>
        <authorList>
            <person name="Goeker M."/>
        </authorList>
    </citation>
    <scope>NUCLEOTIDE SEQUENCE [LARGE SCALE GENOMIC DNA]</scope>
    <source>
        <strain evidence="3 4">DSM 23288</strain>
    </source>
</reference>
<evidence type="ECO:0000313" key="4">
    <source>
        <dbReference type="Proteomes" id="UP000585272"/>
    </source>
</evidence>
<evidence type="ECO:0000256" key="1">
    <source>
        <dbReference type="ARBA" id="ARBA00022723"/>
    </source>
</evidence>
<dbReference type="EC" id="4.1.1.68" evidence="3"/>
<organism evidence="3 4">
    <name type="scientific">Conexibacter arvalis</name>
    <dbReference type="NCBI Taxonomy" id="912552"/>
    <lineage>
        <taxon>Bacteria</taxon>
        <taxon>Bacillati</taxon>
        <taxon>Actinomycetota</taxon>
        <taxon>Thermoleophilia</taxon>
        <taxon>Solirubrobacterales</taxon>
        <taxon>Conexibacteraceae</taxon>
        <taxon>Conexibacter</taxon>
    </lineage>
</organism>
<keyword evidence="3" id="KW-0413">Isomerase</keyword>
<dbReference type="EMBL" id="JACHNU010000001">
    <property type="protein sequence ID" value="MBB4661864.1"/>
    <property type="molecule type" value="Genomic_DNA"/>
</dbReference>
<dbReference type="Proteomes" id="UP000585272">
    <property type="component" value="Unassembled WGS sequence"/>
</dbReference>
<dbReference type="GO" id="GO:0046872">
    <property type="term" value="F:metal ion binding"/>
    <property type="evidence" value="ECO:0007669"/>
    <property type="project" value="UniProtKB-KW"/>
</dbReference>
<keyword evidence="3" id="KW-0456">Lyase</keyword>
<dbReference type="InterPro" id="IPR036663">
    <property type="entry name" value="Fumarylacetoacetase_C_sf"/>
</dbReference>
<dbReference type="RefSeq" id="WP_183340388.1">
    <property type="nucleotide sequence ID" value="NZ_JACHNU010000001.1"/>
</dbReference>
<dbReference type="GO" id="GO:0018800">
    <property type="term" value="F:5-oxopent-3-ene-1,2,5-tricarboxylate decarboxylase activity"/>
    <property type="evidence" value="ECO:0007669"/>
    <property type="project" value="UniProtKB-EC"/>
</dbReference>
<evidence type="ECO:0000259" key="2">
    <source>
        <dbReference type="Pfam" id="PF01557"/>
    </source>
</evidence>
<dbReference type="GO" id="GO:0016853">
    <property type="term" value="F:isomerase activity"/>
    <property type="evidence" value="ECO:0007669"/>
    <property type="project" value="UniProtKB-KW"/>
</dbReference>
<protein>
    <submittedName>
        <fullName evidence="3">5-oxopent-3-ene-1,2,5-tricarboxylate decarboxylase/2-hydroxyhepta-2,4-diene-1,7-dioate isomerase</fullName>
        <ecNumber evidence="3">4.1.1.68</ecNumber>
        <ecNumber evidence="3">5.3.3.-</ecNumber>
    </submittedName>
</protein>
<feature type="domain" description="Fumarylacetoacetase-like C-terminal" evidence="2">
    <location>
        <begin position="54"/>
        <end position="252"/>
    </location>
</feature>
<dbReference type="PANTHER" id="PTHR11820">
    <property type="entry name" value="ACYLPYRUVASE"/>
    <property type="match status" value="1"/>
</dbReference>
<dbReference type="SUPFAM" id="SSF56529">
    <property type="entry name" value="FAH"/>
    <property type="match status" value="1"/>
</dbReference>
<dbReference type="InterPro" id="IPR011234">
    <property type="entry name" value="Fumarylacetoacetase-like_C"/>
</dbReference>